<dbReference type="STRING" id="1313304.CALK_2249"/>
<dbReference type="PIRSF" id="PIRSF000883">
    <property type="entry name" value="Pesterase_MJ0912"/>
    <property type="match status" value="1"/>
</dbReference>
<dbReference type="Proteomes" id="UP000017148">
    <property type="component" value="Unassembled WGS sequence"/>
</dbReference>
<dbReference type="EMBL" id="ASJR01000027">
    <property type="protein sequence ID" value="ERP30881.1"/>
    <property type="molecule type" value="Genomic_DNA"/>
</dbReference>
<dbReference type="GO" id="GO:0005737">
    <property type="term" value="C:cytoplasm"/>
    <property type="evidence" value="ECO:0007669"/>
    <property type="project" value="TreeGrafter"/>
</dbReference>
<sequence>MEKYAVISDIHSNSPALSAVLHEIQQEGVTQIYNLGDSLGYHTMPNETIFLLQEHRVRSLLGNHDHAILTKQFSPQTTPDIFSWTWHTLTRKNHSWLAMLPQSIRFIWHGATFFLCHGSPESMEEYCHAGTPYTRTMAELIDADYLLCGHTHIPYSERYGATAVINPGSVGKPKHGSPHASWVLLTADSHQIIPTFRQTPYPISVITKSLNDHGFSRYIKHLETGCS</sequence>
<feature type="domain" description="Calcineurin-like phosphoesterase" evidence="2">
    <location>
        <begin position="4"/>
        <end position="188"/>
    </location>
</feature>
<dbReference type="InterPro" id="IPR011152">
    <property type="entry name" value="Pesterase_MJ0912"/>
</dbReference>
<dbReference type="Pfam" id="PF12850">
    <property type="entry name" value="Metallophos_2"/>
    <property type="match status" value="1"/>
</dbReference>
<dbReference type="InterPro" id="IPR029052">
    <property type="entry name" value="Metallo-depent_PP-like"/>
</dbReference>
<protein>
    <submittedName>
        <fullName evidence="3">Metallophosphoesterase</fullName>
    </submittedName>
</protein>
<evidence type="ECO:0000256" key="1">
    <source>
        <dbReference type="ARBA" id="ARBA00008950"/>
    </source>
</evidence>
<name>U7D5Q5_9BACT</name>
<dbReference type="eggNOG" id="COG0639">
    <property type="taxonomic scope" value="Bacteria"/>
</dbReference>
<dbReference type="AlphaFoldDB" id="U7D5Q5"/>
<dbReference type="OrthoDB" id="9800565at2"/>
<comment type="similarity">
    <text evidence="1">Belongs to the metallophosphoesterase superfamily. YfcE family.</text>
</comment>
<dbReference type="PANTHER" id="PTHR42850">
    <property type="entry name" value="METALLOPHOSPHOESTERASE"/>
    <property type="match status" value="1"/>
</dbReference>
<accession>U7D5Q5</accession>
<dbReference type="InterPro" id="IPR024654">
    <property type="entry name" value="Calcineurin-like_PHP_lpxH"/>
</dbReference>
<comment type="caution">
    <text evidence="3">The sequence shown here is derived from an EMBL/GenBank/DDBJ whole genome shotgun (WGS) entry which is preliminary data.</text>
</comment>
<evidence type="ECO:0000313" key="4">
    <source>
        <dbReference type="Proteomes" id="UP000017148"/>
    </source>
</evidence>
<evidence type="ECO:0000313" key="3">
    <source>
        <dbReference type="EMBL" id="ERP30881.1"/>
    </source>
</evidence>
<dbReference type="PANTHER" id="PTHR42850:SF2">
    <property type="entry name" value="BLL5683 PROTEIN"/>
    <property type="match status" value="1"/>
</dbReference>
<keyword evidence="4" id="KW-1185">Reference proteome</keyword>
<reference evidence="3 4" key="1">
    <citation type="journal article" date="2013" name="Environ. Microbiol.">
        <title>Genome analysis of Chitinivibrio alkaliphilus gen. nov., sp. nov., a novel extremely haloalkaliphilic anaerobic chitinolytic bacterium from the candidate phylum Termite Group 3.</title>
        <authorList>
            <person name="Sorokin D.Y."/>
            <person name="Gumerov V.M."/>
            <person name="Rakitin A.L."/>
            <person name="Beletsky A.V."/>
            <person name="Damste J.S."/>
            <person name="Muyzer G."/>
            <person name="Mardanov A.V."/>
            <person name="Ravin N.V."/>
        </authorList>
    </citation>
    <scope>NUCLEOTIDE SEQUENCE [LARGE SCALE GENOMIC DNA]</scope>
    <source>
        <strain evidence="3 4">ACht1</strain>
    </source>
</reference>
<evidence type="ECO:0000259" key="2">
    <source>
        <dbReference type="Pfam" id="PF12850"/>
    </source>
</evidence>
<organism evidence="3 4">
    <name type="scientific">Chitinivibrio alkaliphilus ACht1</name>
    <dbReference type="NCBI Taxonomy" id="1313304"/>
    <lineage>
        <taxon>Bacteria</taxon>
        <taxon>Pseudomonadati</taxon>
        <taxon>Fibrobacterota</taxon>
        <taxon>Chitinivibrionia</taxon>
        <taxon>Chitinivibrionales</taxon>
        <taxon>Chitinivibrionaceae</taxon>
        <taxon>Chitinivibrio</taxon>
    </lineage>
</organism>
<proteinExistence type="inferred from homology"/>
<dbReference type="GO" id="GO:0016791">
    <property type="term" value="F:phosphatase activity"/>
    <property type="evidence" value="ECO:0007669"/>
    <property type="project" value="TreeGrafter"/>
</dbReference>
<gene>
    <name evidence="3" type="ORF">CALK_2249</name>
</gene>
<dbReference type="Gene3D" id="3.60.21.10">
    <property type="match status" value="1"/>
</dbReference>
<dbReference type="SUPFAM" id="SSF56300">
    <property type="entry name" value="Metallo-dependent phosphatases"/>
    <property type="match status" value="1"/>
</dbReference>
<dbReference type="RefSeq" id="WP_022637616.1">
    <property type="nucleotide sequence ID" value="NZ_ASJR01000027.1"/>
</dbReference>
<dbReference type="InterPro" id="IPR050126">
    <property type="entry name" value="Ap4A_hydrolase"/>
</dbReference>